<sequence length="145" mass="16474">MAFAIFDENLYLMSMKDVSESKGSEMVSSEEGSNSIGTDIIPPTSIMKQLAIAVETGKKFKSMKDLVASSRDSSPVRERASLSFSTMKSLVLREKEEKFTSEFGADEKVATLINSLLDADIRRRTFYQEEDWLWFRDMYGHDIFA</sequence>
<evidence type="ECO:0000313" key="2">
    <source>
        <dbReference type="Proteomes" id="UP000325577"/>
    </source>
</evidence>
<accession>A0A5J5A2L4</accession>
<evidence type="ECO:0000313" key="1">
    <source>
        <dbReference type="EMBL" id="KAA8523661.1"/>
    </source>
</evidence>
<dbReference type="EMBL" id="CM018047">
    <property type="protein sequence ID" value="KAA8523661.1"/>
    <property type="molecule type" value="Genomic_DNA"/>
</dbReference>
<keyword evidence="2" id="KW-1185">Reference proteome</keyword>
<reference evidence="1 2" key="1">
    <citation type="submission" date="2019-09" db="EMBL/GenBank/DDBJ databases">
        <title>A chromosome-level genome assembly of the Chinese tupelo Nyssa sinensis.</title>
        <authorList>
            <person name="Yang X."/>
            <person name="Kang M."/>
            <person name="Yang Y."/>
            <person name="Xiong H."/>
            <person name="Wang M."/>
            <person name="Zhang Z."/>
            <person name="Wang Z."/>
            <person name="Wu H."/>
            <person name="Ma T."/>
            <person name="Liu J."/>
            <person name="Xi Z."/>
        </authorList>
    </citation>
    <scope>NUCLEOTIDE SEQUENCE [LARGE SCALE GENOMIC DNA]</scope>
    <source>
        <strain evidence="1">J267</strain>
        <tissue evidence="1">Leaf</tissue>
    </source>
</reference>
<proteinExistence type="predicted"/>
<protein>
    <submittedName>
        <fullName evidence="1">Uncharacterized protein</fullName>
    </submittedName>
</protein>
<dbReference type="Proteomes" id="UP000325577">
    <property type="component" value="Linkage Group LG4"/>
</dbReference>
<name>A0A5J5A2L4_9ASTE</name>
<dbReference type="AlphaFoldDB" id="A0A5J5A2L4"/>
<dbReference type="OrthoDB" id="1730569at2759"/>
<organism evidence="1 2">
    <name type="scientific">Nyssa sinensis</name>
    <dbReference type="NCBI Taxonomy" id="561372"/>
    <lineage>
        <taxon>Eukaryota</taxon>
        <taxon>Viridiplantae</taxon>
        <taxon>Streptophyta</taxon>
        <taxon>Embryophyta</taxon>
        <taxon>Tracheophyta</taxon>
        <taxon>Spermatophyta</taxon>
        <taxon>Magnoliopsida</taxon>
        <taxon>eudicotyledons</taxon>
        <taxon>Gunneridae</taxon>
        <taxon>Pentapetalae</taxon>
        <taxon>asterids</taxon>
        <taxon>Cornales</taxon>
        <taxon>Nyssaceae</taxon>
        <taxon>Nyssa</taxon>
    </lineage>
</organism>
<gene>
    <name evidence="1" type="ORF">F0562_010084</name>
</gene>